<dbReference type="OrthoDB" id="4577644at2"/>
<dbReference type="AlphaFoldDB" id="A0A6N7Z255"/>
<proteinExistence type="predicted"/>
<dbReference type="RefSeq" id="WP_154756280.1">
    <property type="nucleotide sequence ID" value="NZ_WMBA01000009.1"/>
</dbReference>
<reference evidence="2 3" key="1">
    <citation type="submission" date="2019-11" db="EMBL/GenBank/DDBJ databases">
        <title>Draft genome of Amycolatopsis RM579.</title>
        <authorList>
            <person name="Duangmal K."/>
            <person name="Mingma R."/>
        </authorList>
    </citation>
    <scope>NUCLEOTIDE SEQUENCE [LARGE SCALE GENOMIC DNA]</scope>
    <source>
        <strain evidence="2 3">RM579</strain>
    </source>
</reference>
<keyword evidence="3" id="KW-1185">Reference proteome</keyword>
<sequence length="312" mass="33978">MRIRRPQWTEADIGDQTGRTAVITGANSGIGYAVSRMLARHGATVVLACRDGSKAAEAAARLHTYAPQSSIHTVSLDLASTRSIRTAATRLKAEYPRIDLLIHNAGCMRLQHELTEDGFERTLATNCLGPFLLTHLMLDHISNVPGSRVVTVTSSAHRFVTIDFDDLHGHNGYHPLRAYARSKLAILLTAYQLQRRLWAAGAPTLAVAAHPGNCRTAFGDELHPLIRGIASPRLGWLGLFQAADLGALAVLRAALDPTACGGDYYGPAGLMQFIGHPERLRSSAASYDLHAQHRLWEEAERLTGARYPRIKA</sequence>
<dbReference type="SUPFAM" id="SSF51735">
    <property type="entry name" value="NAD(P)-binding Rossmann-fold domains"/>
    <property type="match status" value="1"/>
</dbReference>
<protein>
    <submittedName>
        <fullName evidence="2">SDR family NAD(P)-dependent oxidoreductase</fullName>
    </submittedName>
</protein>
<evidence type="ECO:0000313" key="3">
    <source>
        <dbReference type="Proteomes" id="UP000440096"/>
    </source>
</evidence>
<organism evidence="2 3">
    <name type="scientific">Amycolatopsis pithecellobii</name>
    <dbReference type="NCBI Taxonomy" id="664692"/>
    <lineage>
        <taxon>Bacteria</taxon>
        <taxon>Bacillati</taxon>
        <taxon>Actinomycetota</taxon>
        <taxon>Actinomycetes</taxon>
        <taxon>Pseudonocardiales</taxon>
        <taxon>Pseudonocardiaceae</taxon>
        <taxon>Amycolatopsis</taxon>
    </lineage>
</organism>
<dbReference type="CDD" id="cd05327">
    <property type="entry name" value="retinol-DH_like_SDR_c_like"/>
    <property type="match status" value="1"/>
</dbReference>
<name>A0A6N7Z255_9PSEU</name>
<dbReference type="Proteomes" id="UP000440096">
    <property type="component" value="Unassembled WGS sequence"/>
</dbReference>
<dbReference type="InterPro" id="IPR002347">
    <property type="entry name" value="SDR_fam"/>
</dbReference>
<dbReference type="GO" id="GO:0016491">
    <property type="term" value="F:oxidoreductase activity"/>
    <property type="evidence" value="ECO:0007669"/>
    <property type="project" value="UniProtKB-KW"/>
</dbReference>
<dbReference type="NCBIfam" id="NF004846">
    <property type="entry name" value="PRK06197.1"/>
    <property type="match status" value="1"/>
</dbReference>
<dbReference type="PANTHER" id="PTHR43157">
    <property type="entry name" value="PHOSPHATIDYLINOSITOL-GLYCAN BIOSYNTHESIS CLASS F PROTEIN-RELATED"/>
    <property type="match status" value="1"/>
</dbReference>
<dbReference type="PANTHER" id="PTHR43157:SF31">
    <property type="entry name" value="PHOSPHATIDYLINOSITOL-GLYCAN BIOSYNTHESIS CLASS F PROTEIN"/>
    <property type="match status" value="1"/>
</dbReference>
<evidence type="ECO:0000313" key="2">
    <source>
        <dbReference type="EMBL" id="MTD54051.1"/>
    </source>
</evidence>
<dbReference type="PRINTS" id="PR00081">
    <property type="entry name" value="GDHRDH"/>
</dbReference>
<evidence type="ECO:0000256" key="1">
    <source>
        <dbReference type="ARBA" id="ARBA00023002"/>
    </source>
</evidence>
<comment type="caution">
    <text evidence="2">The sequence shown here is derived from an EMBL/GenBank/DDBJ whole genome shotgun (WGS) entry which is preliminary data.</text>
</comment>
<accession>A0A6N7Z255</accession>
<keyword evidence="1" id="KW-0560">Oxidoreductase</keyword>
<dbReference type="Gene3D" id="3.40.50.720">
    <property type="entry name" value="NAD(P)-binding Rossmann-like Domain"/>
    <property type="match status" value="1"/>
</dbReference>
<dbReference type="Pfam" id="PF00106">
    <property type="entry name" value="adh_short"/>
    <property type="match status" value="1"/>
</dbReference>
<gene>
    <name evidence="2" type="ORF">GKO32_08665</name>
</gene>
<dbReference type="EMBL" id="WMBA01000009">
    <property type="protein sequence ID" value="MTD54051.1"/>
    <property type="molecule type" value="Genomic_DNA"/>
</dbReference>
<dbReference type="InterPro" id="IPR036291">
    <property type="entry name" value="NAD(P)-bd_dom_sf"/>
</dbReference>